<keyword evidence="3" id="KW-1185">Reference proteome</keyword>
<dbReference type="EMBL" id="CP019914">
    <property type="protein sequence ID" value="ASJ21450.1"/>
    <property type="molecule type" value="Genomic_DNA"/>
</dbReference>
<dbReference type="KEGG" id="bhp:BHAMNSH16_07265"/>
<dbReference type="AlphaFoldDB" id="A0AAC9XK96"/>
<reference evidence="2 3" key="1">
    <citation type="submission" date="2017-02" db="EMBL/GenBank/DDBJ databases">
        <title>Complete genome sequence of Brachyspira hampsonii genomovar I strain NSH-16 (ATCC BAA-2463).</title>
        <authorList>
            <person name="Mirajkar N.S."/>
            <person name="Gebhart C.J."/>
        </authorList>
    </citation>
    <scope>NUCLEOTIDE SEQUENCE [LARGE SCALE GENOMIC DNA]</scope>
    <source>
        <strain evidence="2 3">NSH-16</strain>
    </source>
</reference>
<name>A0AAC9XK96_9SPIR</name>
<feature type="domain" description="DUF1868" evidence="1">
    <location>
        <begin position="14"/>
        <end position="121"/>
    </location>
</feature>
<dbReference type="InterPro" id="IPR015069">
    <property type="entry name" value="2H-PEstase_DUF1868"/>
</dbReference>
<dbReference type="RefSeq" id="WP_069731927.1">
    <property type="nucleotide sequence ID" value="NZ_CP019914.1"/>
</dbReference>
<dbReference type="Gene3D" id="3.90.1140.10">
    <property type="entry name" value="Cyclic phosphodiesterase"/>
    <property type="match status" value="1"/>
</dbReference>
<dbReference type="SUPFAM" id="SSF55144">
    <property type="entry name" value="LigT-like"/>
    <property type="match status" value="1"/>
</dbReference>
<protein>
    <recommendedName>
        <fullName evidence="1">DUF1868 domain-containing protein</fullName>
    </recommendedName>
</protein>
<sequence>MEKFTSCVTGEFKKFYPDGNARPFKGNTFICHIPQNSNFFRFANYSSGELSISDFYNKLALLPNDSYHMTIFEGVCDDVRMENNWVKNMPLDTPFSDMMTYFFNSIPKLYKPEGFIMNAKKLRVQDNFEGIQFLMEPYNLEEEKKLKKFREVIKDVTGMVNHNEENYEFHVSISYIIKEFTDTEKETIFNTLEIINKRLTSNFNKVSLGPVEYCYFENMLKYFIISILKN</sequence>
<dbReference type="Proteomes" id="UP000264880">
    <property type="component" value="Chromosome"/>
</dbReference>
<evidence type="ECO:0000313" key="2">
    <source>
        <dbReference type="EMBL" id="ASJ21450.1"/>
    </source>
</evidence>
<proteinExistence type="predicted"/>
<dbReference type="Pfam" id="PF08975">
    <property type="entry name" value="2H-phosphodiest"/>
    <property type="match status" value="1"/>
</dbReference>
<organism evidence="2 3">
    <name type="scientific">Brachyspira hampsonii</name>
    <dbReference type="NCBI Taxonomy" id="1287055"/>
    <lineage>
        <taxon>Bacteria</taxon>
        <taxon>Pseudomonadati</taxon>
        <taxon>Spirochaetota</taxon>
        <taxon>Spirochaetia</taxon>
        <taxon>Brachyspirales</taxon>
        <taxon>Brachyspiraceae</taxon>
        <taxon>Brachyspira</taxon>
    </lineage>
</organism>
<dbReference type="InterPro" id="IPR009097">
    <property type="entry name" value="Cyclic_Pdiesterase"/>
</dbReference>
<evidence type="ECO:0000313" key="3">
    <source>
        <dbReference type="Proteomes" id="UP000264880"/>
    </source>
</evidence>
<evidence type="ECO:0000259" key="1">
    <source>
        <dbReference type="Pfam" id="PF08975"/>
    </source>
</evidence>
<gene>
    <name evidence="2" type="ORF">BHAMNSH16_07265</name>
</gene>
<accession>A0AAC9XK96</accession>